<dbReference type="EMBL" id="MT142053">
    <property type="protein sequence ID" value="QJA73789.1"/>
    <property type="molecule type" value="Genomic_DNA"/>
</dbReference>
<sequence length="65" mass="7603">MREIATIIDMKNERIETMPILGGYGLKIKEFDELGRHLIIVFSEDTVNEFIRDIETIRKQYGSKS</sequence>
<organism evidence="1">
    <name type="scientific">viral metagenome</name>
    <dbReference type="NCBI Taxonomy" id="1070528"/>
    <lineage>
        <taxon>unclassified sequences</taxon>
        <taxon>metagenomes</taxon>
        <taxon>organismal metagenomes</taxon>
    </lineage>
</organism>
<accession>A0A6M3ILQ2</accession>
<evidence type="ECO:0000313" key="2">
    <source>
        <dbReference type="EMBL" id="QJA73789.1"/>
    </source>
</evidence>
<proteinExistence type="predicted"/>
<reference evidence="1" key="1">
    <citation type="submission" date="2020-03" db="EMBL/GenBank/DDBJ databases">
        <title>The deep terrestrial virosphere.</title>
        <authorList>
            <person name="Holmfeldt K."/>
            <person name="Nilsson E."/>
            <person name="Simone D."/>
            <person name="Lopez-Fernandez M."/>
            <person name="Wu X."/>
            <person name="de Brujin I."/>
            <person name="Lundin D."/>
            <person name="Andersson A."/>
            <person name="Bertilsson S."/>
            <person name="Dopson M."/>
        </authorList>
    </citation>
    <scope>NUCLEOTIDE SEQUENCE</scope>
    <source>
        <strain evidence="2">MM415A02229</strain>
        <strain evidence="1">MM415B01469</strain>
    </source>
</reference>
<gene>
    <name evidence="2" type="ORF">MM415A02229_0007</name>
    <name evidence="1" type="ORF">MM415B01469_0012</name>
</gene>
<evidence type="ECO:0000313" key="1">
    <source>
        <dbReference type="EMBL" id="QJA58334.1"/>
    </source>
</evidence>
<name>A0A6M3ILQ2_9ZZZZ</name>
<dbReference type="AlphaFoldDB" id="A0A6M3ILQ2"/>
<dbReference type="EMBL" id="MT141318">
    <property type="protein sequence ID" value="QJA58334.1"/>
    <property type="molecule type" value="Genomic_DNA"/>
</dbReference>
<protein>
    <submittedName>
        <fullName evidence="1">Uncharacterized protein</fullName>
    </submittedName>
</protein>